<feature type="non-terminal residue" evidence="2">
    <location>
        <position position="1"/>
    </location>
</feature>
<evidence type="ECO:0000313" key="1">
    <source>
        <dbReference type="Proteomes" id="UP000504618"/>
    </source>
</evidence>
<accession>A0A6J1PFS4</accession>
<dbReference type="GeneID" id="112452410"/>
<feature type="non-terminal residue" evidence="2">
    <location>
        <position position="146"/>
    </location>
</feature>
<dbReference type="AlphaFoldDB" id="A0A6J1PFS4"/>
<dbReference type="RefSeq" id="XP_024868374.1">
    <property type="nucleotide sequence ID" value="XM_025012606.1"/>
</dbReference>
<proteinExistence type="predicted"/>
<dbReference type="Gene3D" id="3.40.50.150">
    <property type="entry name" value="Vaccinia Virus protein VP39"/>
    <property type="match status" value="1"/>
</dbReference>
<dbReference type="Proteomes" id="UP000504618">
    <property type="component" value="Unplaced"/>
</dbReference>
<sequence>FLKECVKIVKPGKSIFITTINKTLTSLLSTIVAAEYIFGSAPRGNHQWNKFIAPHKVQRILENYGCETKLIRGMHFNPATRQWSRSSTASTFYGLHAIKHKGTGILSGNIVCVNKTRPMSTIDSKAVEYHSAMKNIWWDENGPINA</sequence>
<evidence type="ECO:0000313" key="2">
    <source>
        <dbReference type="RefSeq" id="XP_024868374.1"/>
    </source>
</evidence>
<dbReference type="SUPFAM" id="SSF53335">
    <property type="entry name" value="S-adenosyl-L-methionine-dependent methyltransferases"/>
    <property type="match status" value="1"/>
</dbReference>
<dbReference type="OrthoDB" id="3265906at2759"/>
<organism evidence="1 2">
    <name type="scientific">Temnothorax curvispinosus</name>
    <dbReference type="NCBI Taxonomy" id="300111"/>
    <lineage>
        <taxon>Eukaryota</taxon>
        <taxon>Metazoa</taxon>
        <taxon>Ecdysozoa</taxon>
        <taxon>Arthropoda</taxon>
        <taxon>Hexapoda</taxon>
        <taxon>Insecta</taxon>
        <taxon>Pterygota</taxon>
        <taxon>Neoptera</taxon>
        <taxon>Endopterygota</taxon>
        <taxon>Hymenoptera</taxon>
        <taxon>Apocrita</taxon>
        <taxon>Aculeata</taxon>
        <taxon>Formicoidea</taxon>
        <taxon>Formicidae</taxon>
        <taxon>Myrmicinae</taxon>
        <taxon>Temnothorax</taxon>
    </lineage>
</organism>
<protein>
    <submittedName>
        <fullName evidence="2">Ubiquinone biosynthesis O-methyltransferase, mitochondrial-like</fullName>
    </submittedName>
</protein>
<keyword evidence="1" id="KW-1185">Reference proteome</keyword>
<reference evidence="2" key="1">
    <citation type="submission" date="2025-08" db="UniProtKB">
        <authorList>
            <consortium name="RefSeq"/>
        </authorList>
    </citation>
    <scope>IDENTIFICATION</scope>
    <source>
        <tissue evidence="2">Whole body</tissue>
    </source>
</reference>
<gene>
    <name evidence="2" type="primary">LOC112452410</name>
</gene>
<name>A0A6J1PFS4_9HYME</name>
<dbReference type="InterPro" id="IPR029063">
    <property type="entry name" value="SAM-dependent_MTases_sf"/>
</dbReference>